<organism evidence="3 4">
    <name type="scientific">Fusarium piperis</name>
    <dbReference type="NCBI Taxonomy" id="1435070"/>
    <lineage>
        <taxon>Eukaryota</taxon>
        <taxon>Fungi</taxon>
        <taxon>Dikarya</taxon>
        <taxon>Ascomycota</taxon>
        <taxon>Pezizomycotina</taxon>
        <taxon>Sordariomycetes</taxon>
        <taxon>Hypocreomycetidae</taxon>
        <taxon>Hypocreales</taxon>
        <taxon>Nectriaceae</taxon>
        <taxon>Fusarium</taxon>
        <taxon>Fusarium solani species complex</taxon>
    </lineage>
</organism>
<evidence type="ECO:0000256" key="1">
    <source>
        <dbReference type="SAM" id="Coils"/>
    </source>
</evidence>
<dbReference type="Proteomes" id="UP001140502">
    <property type="component" value="Unassembled WGS sequence"/>
</dbReference>
<feature type="region of interest" description="Disordered" evidence="2">
    <location>
        <begin position="329"/>
        <end position="356"/>
    </location>
</feature>
<evidence type="ECO:0000256" key="2">
    <source>
        <dbReference type="SAM" id="MobiDB-lite"/>
    </source>
</evidence>
<feature type="compositionally biased region" description="Polar residues" evidence="2">
    <location>
        <begin position="124"/>
        <end position="138"/>
    </location>
</feature>
<sequence length="529" mass="59971">MDDDPGAVADSIRQHYERWVAVANQTQPRDTDARRARLERLEDLITNQLKFTRADTQGNVNAGPIKLLILEQAKLEKEIEEEKEAQARELQAANEELLSALHNISPQTTPGTSTLPAALHRTQAETPTSDISPLNPITLNIHRSPDQAPLGSPVFGDGDDSRLNHDANLEIRQNPPREAINNQPSFARAQQSSHLSSQKRLPSTPLATNHQQKRPRLEEEPPSLTPGRSIEFSQVFQNGRATVKYRVVRFPSDTGHWYILECKDCNLSFDEADILAEATLHLIHGHAGSFVTAKDAIAKFGTRVLNCTHELASSNNDAFERTRPHAAVNNLSIPPLQPGTTPRGRRPEKKKVKKKPYQWTAPKDYSEVNPEVMNPQPGDIFACWQKPKGFYPVMILPWGRFERFDFEHTLQHTGLNEEIPICYSQARKTDTSPRPWANTWEDHGSRAHKRQYPVLFFDRVDFPIGCSVGWVPLHDLKVFDKSCPHTLRKELVEEYLDCQAECDAEKAEEEARRGQRSTEVSPLPRPFRY</sequence>
<feature type="coiled-coil region" evidence="1">
    <location>
        <begin position="65"/>
        <end position="103"/>
    </location>
</feature>
<dbReference type="OrthoDB" id="5295362at2759"/>
<name>A0A9W8WBN3_9HYPO</name>
<feature type="region of interest" description="Disordered" evidence="2">
    <location>
        <begin position="507"/>
        <end position="529"/>
    </location>
</feature>
<accession>A0A9W8WBN3</accession>
<dbReference type="AlphaFoldDB" id="A0A9W8WBN3"/>
<evidence type="ECO:0000313" key="4">
    <source>
        <dbReference type="Proteomes" id="UP001140502"/>
    </source>
</evidence>
<comment type="caution">
    <text evidence="3">The sequence shown here is derived from an EMBL/GenBank/DDBJ whole genome shotgun (WGS) entry which is preliminary data.</text>
</comment>
<evidence type="ECO:0000313" key="3">
    <source>
        <dbReference type="EMBL" id="KAJ4319095.1"/>
    </source>
</evidence>
<keyword evidence="4" id="KW-1185">Reference proteome</keyword>
<feature type="compositionally biased region" description="Polar residues" evidence="2">
    <location>
        <begin position="185"/>
        <end position="210"/>
    </location>
</feature>
<feature type="region of interest" description="Disordered" evidence="2">
    <location>
        <begin position="185"/>
        <end position="229"/>
    </location>
</feature>
<reference evidence="3" key="1">
    <citation type="submission" date="2022-10" db="EMBL/GenBank/DDBJ databases">
        <title>Tapping the CABI collections for fungal endophytes: first genome assemblies for Collariella, Neodidymelliopsis, Ascochyta clinopodiicola, Didymella pomorum, Didymosphaeria variabile, Neocosmospora piperis and Neocucurbitaria cava.</title>
        <authorList>
            <person name="Hill R."/>
        </authorList>
    </citation>
    <scope>NUCLEOTIDE SEQUENCE</scope>
    <source>
        <strain evidence="3">IMI 366586</strain>
    </source>
</reference>
<feature type="region of interest" description="Disordered" evidence="2">
    <location>
        <begin position="121"/>
        <end position="164"/>
    </location>
</feature>
<feature type="compositionally biased region" description="Basic residues" evidence="2">
    <location>
        <begin position="343"/>
        <end position="356"/>
    </location>
</feature>
<dbReference type="EMBL" id="JAPEUR010000130">
    <property type="protein sequence ID" value="KAJ4319095.1"/>
    <property type="molecule type" value="Genomic_DNA"/>
</dbReference>
<protein>
    <submittedName>
        <fullName evidence="3">Uncharacterized protein</fullName>
    </submittedName>
</protein>
<gene>
    <name evidence="3" type="ORF">N0V84_006549</name>
</gene>
<proteinExistence type="predicted"/>
<keyword evidence="1" id="KW-0175">Coiled coil</keyword>